<name>A0A9N9J110_9GLOM</name>
<organism evidence="1 2">
    <name type="scientific">Racocetra fulgida</name>
    <dbReference type="NCBI Taxonomy" id="60492"/>
    <lineage>
        <taxon>Eukaryota</taxon>
        <taxon>Fungi</taxon>
        <taxon>Fungi incertae sedis</taxon>
        <taxon>Mucoromycota</taxon>
        <taxon>Glomeromycotina</taxon>
        <taxon>Glomeromycetes</taxon>
        <taxon>Diversisporales</taxon>
        <taxon>Gigasporaceae</taxon>
        <taxon>Racocetra</taxon>
    </lineage>
</organism>
<dbReference type="EMBL" id="CAJVPZ010040094">
    <property type="protein sequence ID" value="CAG8758810.1"/>
    <property type="molecule type" value="Genomic_DNA"/>
</dbReference>
<evidence type="ECO:0000313" key="2">
    <source>
        <dbReference type="Proteomes" id="UP000789396"/>
    </source>
</evidence>
<dbReference type="AlphaFoldDB" id="A0A9N9J110"/>
<reference evidence="1" key="1">
    <citation type="submission" date="2021-06" db="EMBL/GenBank/DDBJ databases">
        <authorList>
            <person name="Kallberg Y."/>
            <person name="Tangrot J."/>
            <person name="Rosling A."/>
        </authorList>
    </citation>
    <scope>NUCLEOTIDE SEQUENCE</scope>
    <source>
        <strain evidence="1">IN212</strain>
    </source>
</reference>
<accession>A0A9N9J110</accession>
<gene>
    <name evidence="1" type="ORF">RFULGI_LOCUS14147</name>
</gene>
<comment type="caution">
    <text evidence="1">The sequence shown here is derived from an EMBL/GenBank/DDBJ whole genome shotgun (WGS) entry which is preliminary data.</text>
</comment>
<dbReference type="Proteomes" id="UP000789396">
    <property type="component" value="Unassembled WGS sequence"/>
</dbReference>
<sequence length="61" mass="6853">ISSNSNNNIATTSIAEANAELTVQSTVEAKLDDKIKHYIDTCYVSASETFCRIMHYKMHNE</sequence>
<feature type="non-terminal residue" evidence="1">
    <location>
        <position position="61"/>
    </location>
</feature>
<evidence type="ECO:0000313" key="1">
    <source>
        <dbReference type="EMBL" id="CAG8758810.1"/>
    </source>
</evidence>
<proteinExistence type="predicted"/>
<keyword evidence="2" id="KW-1185">Reference proteome</keyword>
<protein>
    <submittedName>
        <fullName evidence="1">13380_t:CDS:1</fullName>
    </submittedName>
</protein>
<feature type="non-terminal residue" evidence="1">
    <location>
        <position position="1"/>
    </location>
</feature>